<reference evidence="10 13" key="1">
    <citation type="journal article" date="2011" name="Nature">
        <title>The Medicago genome provides insight into the evolution of rhizobial symbioses.</title>
        <authorList>
            <person name="Young N.D."/>
            <person name="Debelle F."/>
            <person name="Oldroyd G.E."/>
            <person name="Geurts R."/>
            <person name="Cannon S.B."/>
            <person name="Udvardi M.K."/>
            <person name="Benedito V.A."/>
            <person name="Mayer K.F."/>
            <person name="Gouzy J."/>
            <person name="Schoof H."/>
            <person name="Van de Peer Y."/>
            <person name="Proost S."/>
            <person name="Cook D.R."/>
            <person name="Meyers B.C."/>
            <person name="Spannagl M."/>
            <person name="Cheung F."/>
            <person name="De Mita S."/>
            <person name="Krishnakumar V."/>
            <person name="Gundlach H."/>
            <person name="Zhou S."/>
            <person name="Mudge J."/>
            <person name="Bharti A.K."/>
            <person name="Murray J.D."/>
            <person name="Naoumkina M.A."/>
            <person name="Rosen B."/>
            <person name="Silverstein K.A."/>
            <person name="Tang H."/>
            <person name="Rombauts S."/>
            <person name="Zhao P.X."/>
            <person name="Zhou P."/>
            <person name="Barbe V."/>
            <person name="Bardou P."/>
            <person name="Bechner M."/>
            <person name="Bellec A."/>
            <person name="Berger A."/>
            <person name="Berges H."/>
            <person name="Bidwell S."/>
            <person name="Bisseling T."/>
            <person name="Choisne N."/>
            <person name="Couloux A."/>
            <person name="Denny R."/>
            <person name="Deshpande S."/>
            <person name="Dai X."/>
            <person name="Doyle J.J."/>
            <person name="Dudez A.M."/>
            <person name="Farmer A.D."/>
            <person name="Fouteau S."/>
            <person name="Franken C."/>
            <person name="Gibelin C."/>
            <person name="Gish J."/>
            <person name="Goldstein S."/>
            <person name="Gonzalez A.J."/>
            <person name="Green P.J."/>
            <person name="Hallab A."/>
            <person name="Hartog M."/>
            <person name="Hua A."/>
            <person name="Humphray S.J."/>
            <person name="Jeong D.H."/>
            <person name="Jing Y."/>
            <person name="Jocker A."/>
            <person name="Kenton S.M."/>
            <person name="Kim D.J."/>
            <person name="Klee K."/>
            <person name="Lai H."/>
            <person name="Lang C."/>
            <person name="Lin S."/>
            <person name="Macmil S.L."/>
            <person name="Magdelenat G."/>
            <person name="Matthews L."/>
            <person name="McCorrison J."/>
            <person name="Monaghan E.L."/>
            <person name="Mun J.H."/>
            <person name="Najar F.Z."/>
            <person name="Nicholson C."/>
            <person name="Noirot C."/>
            <person name="O'Bleness M."/>
            <person name="Paule C.R."/>
            <person name="Poulain J."/>
            <person name="Prion F."/>
            <person name="Qin B."/>
            <person name="Qu C."/>
            <person name="Retzel E.F."/>
            <person name="Riddle C."/>
            <person name="Sallet E."/>
            <person name="Samain S."/>
            <person name="Samson N."/>
            <person name="Sanders I."/>
            <person name="Saurat O."/>
            <person name="Scarpelli C."/>
            <person name="Schiex T."/>
            <person name="Segurens B."/>
            <person name="Severin A.J."/>
            <person name="Sherrier D.J."/>
            <person name="Shi R."/>
            <person name="Sims S."/>
            <person name="Singer S.R."/>
            <person name="Sinharoy S."/>
            <person name="Sterck L."/>
            <person name="Viollet A."/>
            <person name="Wang B.B."/>
            <person name="Wang K."/>
            <person name="Wang M."/>
            <person name="Wang X."/>
            <person name="Warfsmann J."/>
            <person name="Weissenbach J."/>
            <person name="White D.D."/>
            <person name="White J.D."/>
            <person name="Wiley G.B."/>
            <person name="Wincker P."/>
            <person name="Xing Y."/>
            <person name="Yang L."/>
            <person name="Yao Z."/>
            <person name="Ying F."/>
            <person name="Zhai J."/>
            <person name="Zhou L."/>
            <person name="Zuber A."/>
            <person name="Denarie J."/>
            <person name="Dixon R.A."/>
            <person name="May G.D."/>
            <person name="Schwartz D.C."/>
            <person name="Rogers J."/>
            <person name="Quetier F."/>
            <person name="Town C.D."/>
            <person name="Roe B.A."/>
        </authorList>
    </citation>
    <scope>NUCLEOTIDE SEQUENCE [LARGE SCALE GENOMIC DNA]</scope>
    <source>
        <strain evidence="10">A17</strain>
        <strain evidence="12 13">cv. Jemalong A17</strain>
    </source>
</reference>
<dbReference type="Gene3D" id="1.10.630.10">
    <property type="entry name" value="Cytochrome P450"/>
    <property type="match status" value="1"/>
</dbReference>
<reference evidence="10 13" key="2">
    <citation type="journal article" date="2014" name="BMC Genomics">
        <title>An improved genome release (version Mt4.0) for the model legume Medicago truncatula.</title>
        <authorList>
            <person name="Tang H."/>
            <person name="Krishnakumar V."/>
            <person name="Bidwell S."/>
            <person name="Rosen B."/>
            <person name="Chan A."/>
            <person name="Zhou S."/>
            <person name="Gentzbittel L."/>
            <person name="Childs K.L."/>
            <person name="Yandell M."/>
            <person name="Gundlach H."/>
            <person name="Mayer K.F."/>
            <person name="Schwartz D.C."/>
            <person name="Town C.D."/>
        </authorList>
    </citation>
    <scope>GENOME REANNOTATION</scope>
    <source>
        <strain evidence="10">A17</strain>
        <strain evidence="12 13">cv. Jemalong A17</strain>
    </source>
</reference>
<proteinExistence type="inferred from homology"/>
<comment type="similarity">
    <text evidence="2 9">Belongs to the cytochrome P450 family.</text>
</comment>
<dbReference type="GO" id="GO:0004497">
    <property type="term" value="F:monooxygenase activity"/>
    <property type="evidence" value="ECO:0007669"/>
    <property type="project" value="UniProtKB-KW"/>
</dbReference>
<dbReference type="Gramene" id="rna1774">
    <property type="protein sequence ID" value="RHN78240.1"/>
    <property type="gene ID" value="gene1774"/>
</dbReference>
<keyword evidence="4 8" id="KW-0479">Metal-binding</keyword>
<dbReference type="InterPro" id="IPR001128">
    <property type="entry name" value="Cyt_P450"/>
</dbReference>
<evidence type="ECO:0000313" key="13">
    <source>
        <dbReference type="Proteomes" id="UP000002051"/>
    </source>
</evidence>
<evidence type="ECO:0000256" key="7">
    <source>
        <dbReference type="ARBA" id="ARBA00023033"/>
    </source>
</evidence>
<dbReference type="EMBL" id="CM001217">
    <property type="protein sequence ID" value="KEH40818.1"/>
    <property type="molecule type" value="Genomic_DNA"/>
</dbReference>
<dbReference type="GO" id="GO:0016705">
    <property type="term" value="F:oxidoreductase activity, acting on paired donors, with incorporation or reduction of molecular oxygen"/>
    <property type="evidence" value="ECO:0007669"/>
    <property type="project" value="InterPro"/>
</dbReference>
<accession>A0A072VHC1</accession>
<gene>
    <name evidence="12" type="primary">25482730</name>
    <name evidence="10" type="ordered locus">MTR_1g035750</name>
    <name evidence="11" type="ORF">MtrunA17_Chr1g0163351</name>
</gene>
<dbReference type="Proteomes" id="UP000265566">
    <property type="component" value="Chromosome 1"/>
</dbReference>
<dbReference type="EnsemblPlants" id="KEH40818">
    <property type="protein sequence ID" value="KEH40818"/>
    <property type="gene ID" value="MTR_1g035750"/>
</dbReference>
<dbReference type="GO" id="GO:0005506">
    <property type="term" value="F:iron ion binding"/>
    <property type="evidence" value="ECO:0007669"/>
    <property type="project" value="InterPro"/>
</dbReference>
<keyword evidence="6 8" id="KW-0408">Iron</keyword>
<dbReference type="Proteomes" id="UP000002051">
    <property type="component" value="Unassembled WGS sequence"/>
</dbReference>
<dbReference type="PRINTS" id="PR00463">
    <property type="entry name" value="EP450I"/>
</dbReference>
<reference evidence="11" key="4">
    <citation type="journal article" date="2018" name="Nat. Plants">
        <title>Whole-genome landscape of Medicago truncatula symbiotic genes.</title>
        <authorList>
            <person name="Pecrix Y."/>
            <person name="Gamas P."/>
            <person name="Carrere S."/>
        </authorList>
    </citation>
    <scope>NUCLEOTIDE SEQUENCE</scope>
    <source>
        <tissue evidence="11">Leaves</tissue>
    </source>
</reference>
<dbReference type="InterPro" id="IPR036396">
    <property type="entry name" value="Cyt_P450_sf"/>
</dbReference>
<reference evidence="12" key="3">
    <citation type="submission" date="2015-04" db="UniProtKB">
        <authorList>
            <consortium name="EnsemblPlants"/>
        </authorList>
    </citation>
    <scope>IDENTIFICATION</scope>
    <source>
        <strain evidence="12">cv. Jemalong A17</strain>
    </source>
</reference>
<dbReference type="PRINTS" id="PR00385">
    <property type="entry name" value="P450"/>
</dbReference>
<evidence type="ECO:0000256" key="1">
    <source>
        <dbReference type="ARBA" id="ARBA00001971"/>
    </source>
</evidence>
<dbReference type="EMBL" id="PSQE01000001">
    <property type="protein sequence ID" value="RHN78240.1"/>
    <property type="molecule type" value="Genomic_DNA"/>
</dbReference>
<protein>
    <submittedName>
        <fullName evidence="10">Cytochrome P450 family protein</fullName>
    </submittedName>
    <submittedName>
        <fullName evidence="11">Putative cytochrome P450</fullName>
    </submittedName>
</protein>
<evidence type="ECO:0000256" key="9">
    <source>
        <dbReference type="RuleBase" id="RU000461"/>
    </source>
</evidence>
<evidence type="ECO:0000313" key="10">
    <source>
        <dbReference type="EMBL" id="KEH40818.1"/>
    </source>
</evidence>
<organism evidence="10 13">
    <name type="scientific">Medicago truncatula</name>
    <name type="common">Barrel medic</name>
    <name type="synonym">Medicago tribuloides</name>
    <dbReference type="NCBI Taxonomy" id="3880"/>
    <lineage>
        <taxon>Eukaryota</taxon>
        <taxon>Viridiplantae</taxon>
        <taxon>Streptophyta</taxon>
        <taxon>Embryophyta</taxon>
        <taxon>Tracheophyta</taxon>
        <taxon>Spermatophyta</taxon>
        <taxon>Magnoliopsida</taxon>
        <taxon>eudicotyledons</taxon>
        <taxon>Gunneridae</taxon>
        <taxon>Pentapetalae</taxon>
        <taxon>rosids</taxon>
        <taxon>fabids</taxon>
        <taxon>Fabales</taxon>
        <taxon>Fabaceae</taxon>
        <taxon>Papilionoideae</taxon>
        <taxon>50 kb inversion clade</taxon>
        <taxon>NPAAA clade</taxon>
        <taxon>Hologalegina</taxon>
        <taxon>IRL clade</taxon>
        <taxon>Trifolieae</taxon>
        <taxon>Medicago</taxon>
    </lineage>
</organism>
<keyword evidence="13" id="KW-1185">Reference proteome</keyword>
<evidence type="ECO:0000313" key="12">
    <source>
        <dbReference type="EnsemblPlants" id="KEH40818"/>
    </source>
</evidence>
<dbReference type="HOGENOM" id="CLU_001570_27_2_1"/>
<dbReference type="AlphaFoldDB" id="A0A072VHC1"/>
<evidence type="ECO:0000256" key="5">
    <source>
        <dbReference type="ARBA" id="ARBA00023002"/>
    </source>
</evidence>
<evidence type="ECO:0000256" key="6">
    <source>
        <dbReference type="ARBA" id="ARBA00023004"/>
    </source>
</evidence>
<dbReference type="STRING" id="3880.A0A072VHC1"/>
<dbReference type="Pfam" id="PF00067">
    <property type="entry name" value="p450"/>
    <property type="match status" value="1"/>
</dbReference>
<dbReference type="PROSITE" id="PS00086">
    <property type="entry name" value="CYTOCHROME_P450"/>
    <property type="match status" value="1"/>
</dbReference>
<dbReference type="SUPFAM" id="SSF48264">
    <property type="entry name" value="Cytochrome P450"/>
    <property type="match status" value="1"/>
</dbReference>
<dbReference type="GO" id="GO:0006629">
    <property type="term" value="P:lipid metabolic process"/>
    <property type="evidence" value="ECO:0007669"/>
    <property type="project" value="UniProtKB-ARBA"/>
</dbReference>
<sequence>MFIIQCIGAFVAILFFLFVHSWRRNRNAIVPNWPILGMLPSTLHNISNYYDYITLVLKHHGGTFRFEGSWFTNSTGILTSDPMNVHHIVSKNFGNYEKGSNFKETFETFGAGPLNSDSDEWKKERTMLHSFFKRKNFENFLKQTIQKKLENFLLPFLDHASIVKAHVDLHDALTRFTFDITCTFLFGFDPNCLQNNFSHDLGDITYHKALSMIEEAIVYRGFFPTFVWKLQKWLQIGQEKKLKVAQESLDKFLHECILSKLEEQNRFSSTREVEDSDCDLIKEILKGTGKGKTSEKYLRDTAVNLLLAGNGTVSSGLSWFFWLVSCHPVVEAKIIQEMKDNCLSDDENLITSIVEKLDKLIYLHGAICEALRLYPPVPIEQKFAIKADILPSGVHVSPNTRILYYLYSMGRMEKIWGEDCMEFKPERWISKSGQIIHVPSYKFIAFNAGPRSCLGKDITFVEMKMAAAAILWKFCIHLVDGHPVTPRLSITLGMKHGLKVIVTKRCI</sequence>
<name>A0A072VHC1_MEDTR</name>
<dbReference type="InterPro" id="IPR017972">
    <property type="entry name" value="Cyt_P450_CS"/>
</dbReference>
<feature type="binding site" description="axial binding residue" evidence="8">
    <location>
        <position position="453"/>
    </location>
    <ligand>
        <name>heme</name>
        <dbReference type="ChEBI" id="CHEBI:30413"/>
    </ligand>
    <ligandPart>
        <name>Fe</name>
        <dbReference type="ChEBI" id="CHEBI:18248"/>
    </ligandPart>
</feature>
<comment type="cofactor">
    <cofactor evidence="1 8">
        <name>heme</name>
        <dbReference type="ChEBI" id="CHEBI:30413"/>
    </cofactor>
</comment>
<dbReference type="PANTHER" id="PTHR24296">
    <property type="entry name" value="CYTOCHROME P450"/>
    <property type="match status" value="1"/>
</dbReference>
<evidence type="ECO:0000256" key="2">
    <source>
        <dbReference type="ARBA" id="ARBA00010617"/>
    </source>
</evidence>
<evidence type="ECO:0000313" key="11">
    <source>
        <dbReference type="EMBL" id="RHN78240.1"/>
    </source>
</evidence>
<evidence type="ECO:0000256" key="3">
    <source>
        <dbReference type="ARBA" id="ARBA00022617"/>
    </source>
</evidence>
<evidence type="ECO:0000256" key="8">
    <source>
        <dbReference type="PIRSR" id="PIRSR602401-1"/>
    </source>
</evidence>
<dbReference type="OrthoDB" id="1470350at2759"/>
<dbReference type="GO" id="GO:0020037">
    <property type="term" value="F:heme binding"/>
    <property type="evidence" value="ECO:0007669"/>
    <property type="project" value="InterPro"/>
</dbReference>
<dbReference type="InterPro" id="IPR002401">
    <property type="entry name" value="Cyt_P450_E_grp-I"/>
</dbReference>
<keyword evidence="3 8" id="KW-0349">Heme</keyword>
<dbReference type="CDD" id="cd11064">
    <property type="entry name" value="CYP86A"/>
    <property type="match status" value="1"/>
</dbReference>
<keyword evidence="7 9" id="KW-0503">Monooxygenase</keyword>
<dbReference type="KEGG" id="mtr:25482730"/>
<evidence type="ECO:0000256" key="4">
    <source>
        <dbReference type="ARBA" id="ARBA00022723"/>
    </source>
</evidence>
<keyword evidence="5 9" id="KW-0560">Oxidoreductase</keyword>